<dbReference type="RefSeq" id="WP_306984674.1">
    <property type="nucleotide sequence ID" value="NZ_JAUSUA010000005.1"/>
</dbReference>
<evidence type="ECO:0000313" key="1">
    <source>
        <dbReference type="EMBL" id="MDQ0208548.1"/>
    </source>
</evidence>
<dbReference type="Proteomes" id="UP001225034">
    <property type="component" value="Unassembled WGS sequence"/>
</dbReference>
<sequence>MSELKNACRTMLLTPVALLLTLLLLPVLLVTDVPALQTLIEYINHQDS</sequence>
<evidence type="ECO:0000313" key="2">
    <source>
        <dbReference type="Proteomes" id="UP001225034"/>
    </source>
</evidence>
<organism evidence="1 2">
    <name type="scientific">Alkalicoccobacillus murimartini</name>
    <dbReference type="NCBI Taxonomy" id="171685"/>
    <lineage>
        <taxon>Bacteria</taxon>
        <taxon>Bacillati</taxon>
        <taxon>Bacillota</taxon>
        <taxon>Bacilli</taxon>
        <taxon>Bacillales</taxon>
        <taxon>Bacillaceae</taxon>
        <taxon>Alkalicoccobacillus</taxon>
    </lineage>
</organism>
<comment type="caution">
    <text evidence="1">The sequence shown here is derived from an EMBL/GenBank/DDBJ whole genome shotgun (WGS) entry which is preliminary data.</text>
</comment>
<gene>
    <name evidence="1" type="ORF">J2S05_003359</name>
</gene>
<accession>A0ABT9YKZ5</accession>
<reference evidence="1 2" key="1">
    <citation type="submission" date="2023-07" db="EMBL/GenBank/DDBJ databases">
        <title>Genomic Encyclopedia of Type Strains, Phase IV (KMG-IV): sequencing the most valuable type-strain genomes for metagenomic binning, comparative biology and taxonomic classification.</title>
        <authorList>
            <person name="Goeker M."/>
        </authorList>
    </citation>
    <scope>NUCLEOTIDE SEQUENCE [LARGE SCALE GENOMIC DNA]</scope>
    <source>
        <strain evidence="1 2">DSM 19154</strain>
    </source>
</reference>
<proteinExistence type="predicted"/>
<name>A0ABT9YKZ5_9BACI</name>
<dbReference type="EMBL" id="JAUSUA010000005">
    <property type="protein sequence ID" value="MDQ0208548.1"/>
    <property type="molecule type" value="Genomic_DNA"/>
</dbReference>
<protein>
    <submittedName>
        <fullName evidence="1">Uncharacterized protein</fullName>
    </submittedName>
</protein>
<keyword evidence="2" id="KW-1185">Reference proteome</keyword>